<organism evidence="1 2">
    <name type="scientific">Natronococcus occultus SP4</name>
    <dbReference type="NCBI Taxonomy" id="694430"/>
    <lineage>
        <taxon>Archaea</taxon>
        <taxon>Methanobacteriati</taxon>
        <taxon>Methanobacteriota</taxon>
        <taxon>Stenosarchaea group</taxon>
        <taxon>Halobacteria</taxon>
        <taxon>Halobacteriales</taxon>
        <taxon>Natrialbaceae</taxon>
        <taxon>Natronococcus</taxon>
    </lineage>
</organism>
<gene>
    <name evidence="1" type="ORF">Natoc_1260</name>
</gene>
<dbReference type="EMBL" id="CP003929">
    <property type="protein sequence ID" value="AGB37088.1"/>
    <property type="molecule type" value="Genomic_DNA"/>
</dbReference>
<proteinExistence type="predicted"/>
<dbReference type="HOGENOM" id="CLU_2821021_0_0_2"/>
<evidence type="ECO:0000313" key="1">
    <source>
        <dbReference type="EMBL" id="AGB37088.1"/>
    </source>
</evidence>
<evidence type="ECO:0000313" key="2">
    <source>
        <dbReference type="Proteomes" id="UP000010878"/>
    </source>
</evidence>
<dbReference type="KEGG" id="nou:Natoc_1260"/>
<keyword evidence="2" id="KW-1185">Reference proteome</keyword>
<name>L0JYZ1_9EURY</name>
<reference evidence="1 2" key="1">
    <citation type="submission" date="2012-11" db="EMBL/GenBank/DDBJ databases">
        <title>FINISHED of Natronococcus occultus SP4, DSM 3396.</title>
        <authorList>
            <consortium name="DOE Joint Genome Institute"/>
            <person name="Eisen J."/>
            <person name="Huntemann M."/>
            <person name="Wei C.-L."/>
            <person name="Han J."/>
            <person name="Detter J.C."/>
            <person name="Han C."/>
            <person name="Tapia R."/>
            <person name="Chen A."/>
            <person name="Kyrpides N."/>
            <person name="Mavromatis K."/>
            <person name="Markowitz V."/>
            <person name="Szeto E."/>
            <person name="Ivanova N."/>
            <person name="Mikhailova N."/>
            <person name="Ovchinnikova G."/>
            <person name="Pagani I."/>
            <person name="Pati A."/>
            <person name="Goodwin L."/>
            <person name="Nordberg H.P."/>
            <person name="Cantor M.N."/>
            <person name="Hua S.X."/>
            <person name="Woyke T."/>
            <person name="Eisen J."/>
            <person name="Klenk H.-P."/>
            <person name="Klenk H.-P."/>
        </authorList>
    </citation>
    <scope>NUCLEOTIDE SEQUENCE [LARGE SCALE GENOMIC DNA]</scope>
    <source>
        <strain evidence="1 2">SP4</strain>
    </source>
</reference>
<protein>
    <submittedName>
        <fullName evidence="1">Uncharacterized protein</fullName>
    </submittedName>
</protein>
<accession>L0JYZ1</accession>
<sequence>MTQLAEVQTVGSAFGPDFASGNDEDAIVAITHEIFLVEEANEFSKEECLSFGGDLERLFGAAVVSC</sequence>
<dbReference type="Proteomes" id="UP000010878">
    <property type="component" value="Chromosome"/>
</dbReference>
<dbReference type="AlphaFoldDB" id="L0JYZ1"/>